<sequence length="205" mass="23169">MEKIIIATKNPGKAKEFQKLFSDQYEIVTLNDLTDLPTIIENGSTFKENATIKAQTIYKATNETVIADDSGLVVDALNGEPGIYSARYAKDHDSKANMDKLINKIKKIPPQKRTAHFITVLVVISKYGKIEETGRVDGLIIEHPKGNDGFGYDPIFYYPPKDKTFAEMTMSEKNQISHRGKAMEQLIKDWPEYLKGENNENLNLQ</sequence>
<keyword evidence="3 10" id="KW-0479">Metal-binding</keyword>
<proteinExistence type="inferred from homology"/>
<dbReference type="InterPro" id="IPR002637">
    <property type="entry name" value="RdgB/HAM1"/>
</dbReference>
<dbReference type="Proteomes" id="UP001321861">
    <property type="component" value="Chromosome"/>
</dbReference>
<feature type="binding site" evidence="10">
    <location>
        <position position="173"/>
    </location>
    <ligand>
        <name>substrate</name>
    </ligand>
</feature>
<dbReference type="GO" id="GO:0017111">
    <property type="term" value="F:ribonucleoside triphosphate phosphatase activity"/>
    <property type="evidence" value="ECO:0007669"/>
    <property type="project" value="InterPro"/>
</dbReference>
<dbReference type="GO" id="GO:0005829">
    <property type="term" value="C:cytosol"/>
    <property type="evidence" value="ECO:0007669"/>
    <property type="project" value="TreeGrafter"/>
</dbReference>
<keyword evidence="7 10" id="KW-0546">Nucleotide metabolism</keyword>
<dbReference type="GO" id="GO:0036222">
    <property type="term" value="F:XTP diphosphatase activity"/>
    <property type="evidence" value="ECO:0007669"/>
    <property type="project" value="UniProtKB-UniRule"/>
</dbReference>
<comment type="cofactor">
    <cofactor evidence="10">
        <name>Mg(2+)</name>
        <dbReference type="ChEBI" id="CHEBI:18420"/>
    </cofactor>
    <text evidence="10">Binds 1 Mg(2+) ion per subunit.</text>
</comment>
<dbReference type="EMBL" id="AP026802">
    <property type="protein sequence ID" value="BDR58788.1"/>
    <property type="molecule type" value="Genomic_DNA"/>
</dbReference>
<evidence type="ECO:0000256" key="10">
    <source>
        <dbReference type="HAMAP-Rule" id="MF_01405"/>
    </source>
</evidence>
<comment type="function">
    <text evidence="10">Pyrophosphatase that catalyzes the hydrolysis of nucleoside triphosphates to their monophosphate derivatives, with a high preference for the non-canonical purine nucleotides XTP (xanthosine triphosphate), dITP (deoxyinosine triphosphate) and ITP. Seems to function as a house-cleaning enzyme that removes non-canonical purine nucleotides from the nucleotide pool, thus preventing their incorporation into DNA/RNA and avoiding chromosomal lesions.</text>
</comment>
<dbReference type="Gene3D" id="3.90.950.10">
    <property type="match status" value="1"/>
</dbReference>
<dbReference type="RefSeq" id="WP_317634620.1">
    <property type="nucleotide sequence ID" value="NZ_AP026802.1"/>
</dbReference>
<dbReference type="KEGG" id="xap:XA3_12290"/>
<dbReference type="HAMAP" id="MF_01405">
    <property type="entry name" value="Non_canon_purine_NTPase"/>
    <property type="match status" value="1"/>
</dbReference>
<dbReference type="GO" id="GO:0046872">
    <property type="term" value="F:metal ion binding"/>
    <property type="evidence" value="ECO:0007669"/>
    <property type="project" value="UniProtKB-KW"/>
</dbReference>
<dbReference type="GO" id="GO:0000166">
    <property type="term" value="F:nucleotide binding"/>
    <property type="evidence" value="ECO:0007669"/>
    <property type="project" value="UniProtKB-KW"/>
</dbReference>
<dbReference type="NCBIfam" id="TIGR00042">
    <property type="entry name" value="RdgB/HAM1 family non-canonical purine NTP pyrophosphatase"/>
    <property type="match status" value="1"/>
</dbReference>
<evidence type="ECO:0000313" key="13">
    <source>
        <dbReference type="Proteomes" id="UP001321861"/>
    </source>
</evidence>
<dbReference type="GO" id="GO:0035870">
    <property type="term" value="F:dITP diphosphatase activity"/>
    <property type="evidence" value="ECO:0007669"/>
    <property type="project" value="UniProtKB-UniRule"/>
</dbReference>
<feature type="active site" description="Proton acceptor" evidence="10">
    <location>
        <position position="69"/>
    </location>
</feature>
<evidence type="ECO:0000256" key="5">
    <source>
        <dbReference type="ARBA" id="ARBA00022801"/>
    </source>
</evidence>
<dbReference type="FunFam" id="3.90.950.10:FF:000001">
    <property type="entry name" value="dITP/XTP pyrophosphatase"/>
    <property type="match status" value="1"/>
</dbReference>
<comment type="subunit">
    <text evidence="2 10">Homodimer.</text>
</comment>
<keyword evidence="6 10" id="KW-0460">Magnesium</keyword>
<protein>
    <recommendedName>
        <fullName evidence="10">dITP/XTP pyrophosphatase</fullName>
        <ecNumber evidence="10">3.6.1.66</ecNumber>
    </recommendedName>
    <alternativeName>
        <fullName evidence="10">Non-canonical purine NTP pyrophosphatase</fullName>
    </alternativeName>
    <alternativeName>
        <fullName evidence="10">Non-standard purine NTP pyrophosphatase</fullName>
    </alternativeName>
    <alternativeName>
        <fullName evidence="10">Nucleoside-triphosphate diphosphatase</fullName>
    </alternativeName>
    <alternativeName>
        <fullName evidence="10">Nucleoside-triphosphate pyrophosphatase</fullName>
        <shortName evidence="10">NTPase</shortName>
    </alternativeName>
</protein>
<dbReference type="GO" id="GO:0009146">
    <property type="term" value="P:purine nucleoside triphosphate catabolic process"/>
    <property type="evidence" value="ECO:0007669"/>
    <property type="project" value="UniProtKB-UniRule"/>
</dbReference>
<comment type="catalytic activity">
    <reaction evidence="9 10">
        <text>XTP + H2O = XMP + diphosphate + H(+)</text>
        <dbReference type="Rhea" id="RHEA:28610"/>
        <dbReference type="ChEBI" id="CHEBI:15377"/>
        <dbReference type="ChEBI" id="CHEBI:15378"/>
        <dbReference type="ChEBI" id="CHEBI:33019"/>
        <dbReference type="ChEBI" id="CHEBI:57464"/>
        <dbReference type="ChEBI" id="CHEBI:61314"/>
        <dbReference type="EC" id="3.6.1.66"/>
    </reaction>
</comment>
<feature type="binding site" evidence="10">
    <location>
        <position position="69"/>
    </location>
    <ligand>
        <name>Mg(2+)</name>
        <dbReference type="ChEBI" id="CHEBI:18420"/>
    </ligand>
</feature>
<evidence type="ECO:0000256" key="9">
    <source>
        <dbReference type="ARBA" id="ARBA00052017"/>
    </source>
</evidence>
<keyword evidence="5 10" id="KW-0378">Hydrolase</keyword>
<dbReference type="GO" id="GO:0009117">
    <property type="term" value="P:nucleotide metabolic process"/>
    <property type="evidence" value="ECO:0007669"/>
    <property type="project" value="UniProtKB-KW"/>
</dbReference>
<dbReference type="GO" id="GO:0036220">
    <property type="term" value="F:ITP diphosphatase activity"/>
    <property type="evidence" value="ECO:0007669"/>
    <property type="project" value="UniProtKB-UniRule"/>
</dbReference>
<evidence type="ECO:0000256" key="11">
    <source>
        <dbReference type="RuleBase" id="RU003781"/>
    </source>
</evidence>
<feature type="binding site" evidence="10">
    <location>
        <position position="70"/>
    </location>
    <ligand>
        <name>substrate</name>
    </ligand>
</feature>
<feature type="binding site" evidence="10">
    <location>
        <begin position="178"/>
        <end position="179"/>
    </location>
    <ligand>
        <name>substrate</name>
    </ligand>
</feature>
<feature type="binding site" evidence="10">
    <location>
        <begin position="150"/>
        <end position="153"/>
    </location>
    <ligand>
        <name>substrate</name>
    </ligand>
</feature>
<evidence type="ECO:0000313" key="12">
    <source>
        <dbReference type="EMBL" id="BDR58788.1"/>
    </source>
</evidence>
<organism evidence="12 13">
    <name type="scientific">Xylocopilactobacillus apicola</name>
    <dbReference type="NCBI Taxonomy" id="2932184"/>
    <lineage>
        <taxon>Bacteria</taxon>
        <taxon>Bacillati</taxon>
        <taxon>Bacillota</taxon>
        <taxon>Bacilli</taxon>
        <taxon>Lactobacillales</taxon>
        <taxon>Lactobacillaceae</taxon>
        <taxon>Xylocopilactobacillus</taxon>
    </lineage>
</organism>
<dbReference type="PANTHER" id="PTHR11067:SF9">
    <property type="entry name" value="INOSINE TRIPHOSPHATE PYROPHOSPHATASE"/>
    <property type="match status" value="1"/>
</dbReference>
<dbReference type="Pfam" id="PF01725">
    <property type="entry name" value="Ham1p_like"/>
    <property type="match status" value="1"/>
</dbReference>
<dbReference type="CDD" id="cd00515">
    <property type="entry name" value="HAM1"/>
    <property type="match status" value="1"/>
</dbReference>
<name>A0AAU9DXE8_9LACO</name>
<dbReference type="SUPFAM" id="SSF52972">
    <property type="entry name" value="ITPase-like"/>
    <property type="match status" value="1"/>
</dbReference>
<dbReference type="PANTHER" id="PTHR11067">
    <property type="entry name" value="INOSINE TRIPHOSPHATE PYROPHOSPHATASE/HAM1 PROTEIN"/>
    <property type="match status" value="1"/>
</dbReference>
<accession>A0AAU9DXE8</accession>
<comment type="similarity">
    <text evidence="1 10 11">Belongs to the HAM1 NTPase family.</text>
</comment>
<dbReference type="InterPro" id="IPR020922">
    <property type="entry name" value="dITP/XTP_pyrophosphatase"/>
</dbReference>
<comment type="catalytic activity">
    <reaction evidence="8 10">
        <text>dITP + H2O = dIMP + diphosphate + H(+)</text>
        <dbReference type="Rhea" id="RHEA:28342"/>
        <dbReference type="ChEBI" id="CHEBI:15377"/>
        <dbReference type="ChEBI" id="CHEBI:15378"/>
        <dbReference type="ChEBI" id="CHEBI:33019"/>
        <dbReference type="ChEBI" id="CHEBI:61194"/>
        <dbReference type="ChEBI" id="CHEBI:61382"/>
        <dbReference type="EC" id="3.6.1.66"/>
    </reaction>
</comment>
<comment type="catalytic activity">
    <reaction evidence="10">
        <text>ITP + H2O = IMP + diphosphate + H(+)</text>
        <dbReference type="Rhea" id="RHEA:29399"/>
        <dbReference type="ChEBI" id="CHEBI:15377"/>
        <dbReference type="ChEBI" id="CHEBI:15378"/>
        <dbReference type="ChEBI" id="CHEBI:33019"/>
        <dbReference type="ChEBI" id="CHEBI:58053"/>
        <dbReference type="ChEBI" id="CHEBI:61402"/>
        <dbReference type="EC" id="3.6.1.66"/>
    </reaction>
</comment>
<dbReference type="EC" id="3.6.1.66" evidence="10"/>
<dbReference type="NCBIfam" id="NF011397">
    <property type="entry name" value="PRK14822.1"/>
    <property type="match status" value="1"/>
</dbReference>
<feature type="binding site" evidence="10">
    <location>
        <begin position="8"/>
        <end position="13"/>
    </location>
    <ligand>
        <name>substrate</name>
    </ligand>
</feature>
<evidence type="ECO:0000256" key="7">
    <source>
        <dbReference type="ARBA" id="ARBA00023080"/>
    </source>
</evidence>
<keyword evidence="4 10" id="KW-0547">Nucleotide-binding</keyword>
<evidence type="ECO:0000256" key="1">
    <source>
        <dbReference type="ARBA" id="ARBA00008023"/>
    </source>
</evidence>
<keyword evidence="13" id="KW-1185">Reference proteome</keyword>
<evidence type="ECO:0000256" key="6">
    <source>
        <dbReference type="ARBA" id="ARBA00022842"/>
    </source>
</evidence>
<reference evidence="12 13" key="1">
    <citation type="journal article" date="2023" name="Microbiol. Spectr.">
        <title>Symbiosis of Carpenter Bees with Uncharacterized Lactic Acid Bacteria Showing NAD Auxotrophy.</title>
        <authorList>
            <person name="Kawasaki S."/>
            <person name="Ozawa K."/>
            <person name="Mori T."/>
            <person name="Yamamoto A."/>
            <person name="Ito M."/>
            <person name="Ohkuma M."/>
            <person name="Sakamoto M."/>
            <person name="Matsutani M."/>
        </authorList>
    </citation>
    <scope>NUCLEOTIDE SEQUENCE [LARGE SCALE GENOMIC DNA]</scope>
    <source>
        <strain evidence="12 13">XA3</strain>
    </source>
</reference>
<evidence type="ECO:0000256" key="4">
    <source>
        <dbReference type="ARBA" id="ARBA00022741"/>
    </source>
</evidence>
<comment type="caution">
    <text evidence="10">Lacks conserved residue(s) required for the propagation of feature annotation.</text>
</comment>
<dbReference type="InterPro" id="IPR029001">
    <property type="entry name" value="ITPase-like_fam"/>
</dbReference>
<evidence type="ECO:0000256" key="8">
    <source>
        <dbReference type="ARBA" id="ARBA00051875"/>
    </source>
</evidence>
<gene>
    <name evidence="12" type="ORF">XA3_12290</name>
</gene>
<dbReference type="AlphaFoldDB" id="A0AAU9DXE8"/>
<evidence type="ECO:0000256" key="3">
    <source>
        <dbReference type="ARBA" id="ARBA00022723"/>
    </source>
</evidence>
<evidence type="ECO:0000256" key="2">
    <source>
        <dbReference type="ARBA" id="ARBA00011738"/>
    </source>
</evidence>